<gene>
    <name evidence="1" type="ORF">C5749_05930</name>
</gene>
<sequence>MPLIYLYKRLFKFFNMKQLFWGFLVFLLISCRGNDLETGVYTNIQANDSLTFFVGLPVDMELYKDYLFVYDFFGENGLISVVDSFRDSTLFSFLNTGGGPDEVVSLSNLDIFSDQGRNLFGIFDVNTKRYRSYATDSIFTNQANLNPVLDRNVNVSYSINELYKTNRGYVATGFFPDGKFAIMNDSLELIYYGAEYRPQENKNFSKVLHAQANIGKSQLSPDRKWLANVIFHAGVVEFYNLETDTIVKKWEFVKDELDYTVKNGRNIHNKGVEGFISVDVTEQNVFALYAGEVSDPDAIATYGKYVYQFDFDGNLIHIYELDRKVLDIRIEGNNLKAIAHNPEPIVVSYEL</sequence>
<evidence type="ECO:0000313" key="1">
    <source>
        <dbReference type="EMBL" id="PRD56765.1"/>
    </source>
</evidence>
<dbReference type="EMBL" id="PVBS01000001">
    <property type="protein sequence ID" value="PRD56765.1"/>
    <property type="molecule type" value="Genomic_DNA"/>
</dbReference>
<reference evidence="1 2" key="1">
    <citation type="submission" date="2018-02" db="EMBL/GenBank/DDBJ databases">
        <title>The draft genome of Sphingobacterium gobiense H7.</title>
        <authorList>
            <person name="Li L."/>
            <person name="Liu L."/>
            <person name="Zhang X."/>
            <person name="Wang T."/>
            <person name="Liang L."/>
        </authorList>
    </citation>
    <scope>NUCLEOTIDE SEQUENCE [LARGE SCALE GENOMIC DNA]</scope>
    <source>
        <strain evidence="1 2">ACCC 05757</strain>
    </source>
</reference>
<organism evidence="1 2">
    <name type="scientific">Sphingobacterium gobiense</name>
    <dbReference type="NCBI Taxonomy" id="1382456"/>
    <lineage>
        <taxon>Bacteria</taxon>
        <taxon>Pseudomonadati</taxon>
        <taxon>Bacteroidota</taxon>
        <taxon>Sphingobacteriia</taxon>
        <taxon>Sphingobacteriales</taxon>
        <taxon>Sphingobacteriaceae</taxon>
        <taxon>Sphingobacterium</taxon>
    </lineage>
</organism>
<proteinExistence type="predicted"/>
<dbReference type="Proteomes" id="UP000238642">
    <property type="component" value="Unassembled WGS sequence"/>
</dbReference>
<name>A0A2S9JU05_9SPHI</name>
<dbReference type="OrthoDB" id="1047112at2"/>
<protein>
    <recommendedName>
        <fullName evidence="3">6-bladed beta-propeller</fullName>
    </recommendedName>
</protein>
<comment type="caution">
    <text evidence="1">The sequence shown here is derived from an EMBL/GenBank/DDBJ whole genome shotgun (WGS) entry which is preliminary data.</text>
</comment>
<dbReference type="AlphaFoldDB" id="A0A2S9JU05"/>
<dbReference type="Pfam" id="PF15869">
    <property type="entry name" value="TolB_like"/>
    <property type="match status" value="1"/>
</dbReference>
<evidence type="ECO:0000313" key="2">
    <source>
        <dbReference type="Proteomes" id="UP000238642"/>
    </source>
</evidence>
<evidence type="ECO:0008006" key="3">
    <source>
        <dbReference type="Google" id="ProtNLM"/>
    </source>
</evidence>
<accession>A0A2S9JU05</accession>
<keyword evidence="2" id="KW-1185">Reference proteome</keyword>